<name>A0ABQ6IU86_9MICO</name>
<feature type="transmembrane region" description="Helical" evidence="1">
    <location>
        <begin position="40"/>
        <end position="62"/>
    </location>
</feature>
<keyword evidence="1" id="KW-0812">Transmembrane</keyword>
<evidence type="ECO:0000313" key="2">
    <source>
        <dbReference type="EMBL" id="GMA40858.1"/>
    </source>
</evidence>
<evidence type="ECO:0008006" key="4">
    <source>
        <dbReference type="Google" id="ProtNLM"/>
    </source>
</evidence>
<keyword evidence="1" id="KW-0472">Membrane</keyword>
<organism evidence="2 3">
    <name type="scientific">Mobilicoccus caccae</name>
    <dbReference type="NCBI Taxonomy" id="1859295"/>
    <lineage>
        <taxon>Bacteria</taxon>
        <taxon>Bacillati</taxon>
        <taxon>Actinomycetota</taxon>
        <taxon>Actinomycetes</taxon>
        <taxon>Micrococcales</taxon>
        <taxon>Dermatophilaceae</taxon>
        <taxon>Mobilicoccus</taxon>
    </lineage>
</organism>
<sequence length="312" mass="34519">MLKTEVIRLRFLESVTGAFCMIGGAILTTLGAILPFAGSGAAAGAATALGSGLLTLCMGAMIPVPPTYWEATIESERTTVSRLRNMQRTRTQSRSTKGLWIRYLLTSTTLRAVWILGYIAYSSYALEVEFEWQKATFTLIAATVGMTAAWDAPAAWSGLHMRVWWITDRWTAIAQVGLWACTLLILLVAILQVSLQTHWATGLYLTGLFVPPFIAAHAPKLGAIWQEIRSSHLGRAIESAERNIVRYQGLHKLTESDHSNVNGGRATHPPPCMHCHPEHPPPSEIMPPSASRCYQERPKRLAWLKRIFSALR</sequence>
<keyword evidence="3" id="KW-1185">Reference proteome</keyword>
<gene>
    <name evidence="2" type="ORF">GCM10025883_29030</name>
</gene>
<dbReference type="Proteomes" id="UP001157126">
    <property type="component" value="Unassembled WGS sequence"/>
</dbReference>
<feature type="transmembrane region" description="Helical" evidence="1">
    <location>
        <begin position="132"/>
        <end position="150"/>
    </location>
</feature>
<evidence type="ECO:0000313" key="3">
    <source>
        <dbReference type="Proteomes" id="UP001157126"/>
    </source>
</evidence>
<protein>
    <recommendedName>
        <fullName evidence="4">MFS transporter</fullName>
    </recommendedName>
</protein>
<reference evidence="3" key="1">
    <citation type="journal article" date="2019" name="Int. J. Syst. Evol. Microbiol.">
        <title>The Global Catalogue of Microorganisms (GCM) 10K type strain sequencing project: providing services to taxonomists for standard genome sequencing and annotation.</title>
        <authorList>
            <consortium name="The Broad Institute Genomics Platform"/>
            <consortium name="The Broad Institute Genome Sequencing Center for Infectious Disease"/>
            <person name="Wu L."/>
            <person name="Ma J."/>
        </authorList>
    </citation>
    <scope>NUCLEOTIDE SEQUENCE [LARGE SCALE GENOMIC DNA]</scope>
    <source>
        <strain evidence="3">NBRC 113072</strain>
    </source>
</reference>
<accession>A0ABQ6IU86</accession>
<feature type="transmembrane region" description="Helical" evidence="1">
    <location>
        <begin position="203"/>
        <end position="225"/>
    </location>
</feature>
<feature type="transmembrane region" description="Helical" evidence="1">
    <location>
        <begin position="100"/>
        <end position="120"/>
    </location>
</feature>
<evidence type="ECO:0000256" key="1">
    <source>
        <dbReference type="SAM" id="Phobius"/>
    </source>
</evidence>
<feature type="transmembrane region" description="Helical" evidence="1">
    <location>
        <begin position="12"/>
        <end position="34"/>
    </location>
</feature>
<comment type="caution">
    <text evidence="2">The sequence shown here is derived from an EMBL/GenBank/DDBJ whole genome shotgun (WGS) entry which is preliminary data.</text>
</comment>
<dbReference type="EMBL" id="BSUO01000001">
    <property type="protein sequence ID" value="GMA40858.1"/>
    <property type="molecule type" value="Genomic_DNA"/>
</dbReference>
<proteinExistence type="predicted"/>
<keyword evidence="1" id="KW-1133">Transmembrane helix</keyword>
<feature type="transmembrane region" description="Helical" evidence="1">
    <location>
        <begin position="170"/>
        <end position="191"/>
    </location>
</feature>